<accession>A0AAV9B0W3</accession>
<dbReference type="AlphaFoldDB" id="A0AAV9B0W3"/>
<organism evidence="1 2">
    <name type="scientific">Acorus gramineus</name>
    <name type="common">Dwarf sweet flag</name>
    <dbReference type="NCBI Taxonomy" id="55184"/>
    <lineage>
        <taxon>Eukaryota</taxon>
        <taxon>Viridiplantae</taxon>
        <taxon>Streptophyta</taxon>
        <taxon>Embryophyta</taxon>
        <taxon>Tracheophyta</taxon>
        <taxon>Spermatophyta</taxon>
        <taxon>Magnoliopsida</taxon>
        <taxon>Liliopsida</taxon>
        <taxon>Acoraceae</taxon>
        <taxon>Acorus</taxon>
    </lineage>
</organism>
<comment type="caution">
    <text evidence="1">The sequence shown here is derived from an EMBL/GenBank/DDBJ whole genome shotgun (WGS) entry which is preliminary data.</text>
</comment>
<protein>
    <submittedName>
        <fullName evidence="1">Transcription factor</fullName>
    </submittedName>
</protein>
<dbReference type="EMBL" id="JAUJYN010000006">
    <property type="protein sequence ID" value="KAK1269919.1"/>
    <property type="molecule type" value="Genomic_DNA"/>
</dbReference>
<keyword evidence="2" id="KW-1185">Reference proteome</keyword>
<sequence>MSQKGGGEKCDLRSRGLCLVPVSYTVHVAESNGADFWSPAMCSDSNVTNVKR</sequence>
<evidence type="ECO:0000313" key="1">
    <source>
        <dbReference type="EMBL" id="KAK1269919.1"/>
    </source>
</evidence>
<reference evidence="1" key="1">
    <citation type="journal article" date="2023" name="Nat. Commun.">
        <title>Diploid and tetraploid genomes of Acorus and the evolution of monocots.</title>
        <authorList>
            <person name="Ma L."/>
            <person name="Liu K.W."/>
            <person name="Li Z."/>
            <person name="Hsiao Y.Y."/>
            <person name="Qi Y."/>
            <person name="Fu T."/>
            <person name="Tang G.D."/>
            <person name="Zhang D."/>
            <person name="Sun W.H."/>
            <person name="Liu D.K."/>
            <person name="Li Y."/>
            <person name="Chen G.Z."/>
            <person name="Liu X.D."/>
            <person name="Liao X.Y."/>
            <person name="Jiang Y.T."/>
            <person name="Yu X."/>
            <person name="Hao Y."/>
            <person name="Huang J."/>
            <person name="Zhao X.W."/>
            <person name="Ke S."/>
            <person name="Chen Y.Y."/>
            <person name="Wu W.L."/>
            <person name="Hsu J.L."/>
            <person name="Lin Y.F."/>
            <person name="Huang M.D."/>
            <person name="Li C.Y."/>
            <person name="Huang L."/>
            <person name="Wang Z.W."/>
            <person name="Zhao X."/>
            <person name="Zhong W.Y."/>
            <person name="Peng D.H."/>
            <person name="Ahmad S."/>
            <person name="Lan S."/>
            <person name="Zhang J.S."/>
            <person name="Tsai W.C."/>
            <person name="Van de Peer Y."/>
            <person name="Liu Z.J."/>
        </authorList>
    </citation>
    <scope>NUCLEOTIDE SEQUENCE</scope>
    <source>
        <strain evidence="1">SCP</strain>
    </source>
</reference>
<dbReference type="Proteomes" id="UP001179952">
    <property type="component" value="Unassembled WGS sequence"/>
</dbReference>
<name>A0AAV9B0W3_ACOGR</name>
<reference evidence="1" key="2">
    <citation type="submission" date="2023-06" db="EMBL/GenBank/DDBJ databases">
        <authorList>
            <person name="Ma L."/>
            <person name="Liu K.-W."/>
            <person name="Li Z."/>
            <person name="Hsiao Y.-Y."/>
            <person name="Qi Y."/>
            <person name="Fu T."/>
            <person name="Tang G."/>
            <person name="Zhang D."/>
            <person name="Sun W.-H."/>
            <person name="Liu D.-K."/>
            <person name="Li Y."/>
            <person name="Chen G.-Z."/>
            <person name="Liu X.-D."/>
            <person name="Liao X.-Y."/>
            <person name="Jiang Y.-T."/>
            <person name="Yu X."/>
            <person name="Hao Y."/>
            <person name="Huang J."/>
            <person name="Zhao X.-W."/>
            <person name="Ke S."/>
            <person name="Chen Y.-Y."/>
            <person name="Wu W.-L."/>
            <person name="Hsu J.-L."/>
            <person name="Lin Y.-F."/>
            <person name="Huang M.-D."/>
            <person name="Li C.-Y."/>
            <person name="Huang L."/>
            <person name="Wang Z.-W."/>
            <person name="Zhao X."/>
            <person name="Zhong W.-Y."/>
            <person name="Peng D.-H."/>
            <person name="Ahmad S."/>
            <person name="Lan S."/>
            <person name="Zhang J.-S."/>
            <person name="Tsai W.-C."/>
            <person name="Van De Peer Y."/>
            <person name="Liu Z.-J."/>
        </authorList>
    </citation>
    <scope>NUCLEOTIDE SEQUENCE</scope>
    <source>
        <strain evidence="1">SCP</strain>
        <tissue evidence="1">Leaves</tissue>
    </source>
</reference>
<proteinExistence type="predicted"/>
<evidence type="ECO:0000313" key="2">
    <source>
        <dbReference type="Proteomes" id="UP001179952"/>
    </source>
</evidence>
<gene>
    <name evidence="1" type="ORF">QJS04_geneDACA006297</name>
</gene>